<keyword evidence="2" id="KW-0067">ATP-binding</keyword>
<evidence type="ECO:0000313" key="5">
    <source>
        <dbReference type="Proteomes" id="UP000199045"/>
    </source>
</evidence>
<dbReference type="RefSeq" id="WP_089837614.1">
    <property type="nucleotide sequence ID" value="NZ_FNBN01000010.1"/>
</dbReference>
<accession>A0A1G8B1X4</accession>
<dbReference type="EMBL" id="FNBN01000010">
    <property type="protein sequence ID" value="SDH26620.1"/>
    <property type="molecule type" value="Genomic_DNA"/>
</dbReference>
<organism evidence="4 5">
    <name type="scientific">Chitinophaga filiformis</name>
    <name type="common">Myxococcus filiformis</name>
    <name type="synonym">Flexibacter filiformis</name>
    <dbReference type="NCBI Taxonomy" id="104663"/>
    <lineage>
        <taxon>Bacteria</taxon>
        <taxon>Pseudomonadati</taxon>
        <taxon>Bacteroidota</taxon>
        <taxon>Chitinophagia</taxon>
        <taxon>Chitinophagales</taxon>
        <taxon>Chitinophagaceae</taxon>
        <taxon>Chitinophaga</taxon>
    </lineage>
</organism>
<feature type="binding site" evidence="2">
    <location>
        <begin position="248"/>
        <end position="249"/>
    </location>
    <ligand>
        <name>ATP</name>
        <dbReference type="ChEBI" id="CHEBI:30616"/>
    </ligand>
</feature>
<dbReference type="PROSITE" id="PS51459">
    <property type="entry name" value="FIDO"/>
    <property type="match status" value="1"/>
</dbReference>
<dbReference type="InterPro" id="IPR003812">
    <property type="entry name" value="Fido"/>
</dbReference>
<sequence length="367" mass="41831">MYIHQLRNWPQFQWDNDVITSLLAEVRHRQGRLLGRMEGLGFHLQEEATLQTLTLDVLKSSEIEGEVLNPDQVRSSIARRLGMDIAGLVPADRNVEGVVEMMLDATQRYSATLTQDRLFGWHAALFPTGHSGIHKIVVGGWRNNVKEDPMQVVSGPMGRETVHFQAPDSDRLQHEINAFLKWLNSPEKIDPVLKAAIAHLWFVTIHPFDDGNGRIARALADMLLARADESNKRFYSMSMQIRAERKTYYDILEETQKGTLNITEWLQWFLACLNRAIAATDNTLAAVMRKAKFRERPATQTINDRQKLMLNKLLDGFEGKLISSKWAKITKVSQDTAVRDIQDLIERGLLIREDAGGRSTSYILKEE</sequence>
<proteinExistence type="predicted"/>
<reference evidence="4 5" key="1">
    <citation type="submission" date="2016-10" db="EMBL/GenBank/DDBJ databases">
        <authorList>
            <person name="de Groot N.N."/>
        </authorList>
    </citation>
    <scope>NUCLEOTIDE SEQUENCE [LARGE SCALE GENOMIC DNA]</scope>
    <source>
        <strain evidence="4 5">DSM 527</strain>
    </source>
</reference>
<protein>
    <submittedName>
        <fullName evidence="4">Fic family protein</fullName>
    </submittedName>
</protein>
<dbReference type="Gene3D" id="1.10.10.10">
    <property type="entry name" value="Winged helix-like DNA-binding domain superfamily/Winged helix DNA-binding domain"/>
    <property type="match status" value="1"/>
</dbReference>
<dbReference type="InterPro" id="IPR036597">
    <property type="entry name" value="Fido-like_dom_sf"/>
</dbReference>
<dbReference type="Pfam" id="PF02661">
    <property type="entry name" value="Fic"/>
    <property type="match status" value="1"/>
</dbReference>
<name>A0A1G8B1X4_CHIFI</name>
<dbReference type="OrthoDB" id="9814400at2"/>
<keyword evidence="2" id="KW-0547">Nucleotide-binding</keyword>
<evidence type="ECO:0000256" key="2">
    <source>
        <dbReference type="PIRSR" id="PIRSR640198-2"/>
    </source>
</evidence>
<feature type="domain" description="Fido" evidence="3">
    <location>
        <begin position="113"/>
        <end position="271"/>
    </location>
</feature>
<dbReference type="InterPro" id="IPR025230">
    <property type="entry name" value="DUF4172"/>
</dbReference>
<dbReference type="Gene3D" id="1.10.3290.10">
    <property type="entry name" value="Fido-like domain"/>
    <property type="match status" value="1"/>
</dbReference>
<dbReference type="STRING" id="104663.SAMN04488121_11060"/>
<dbReference type="InterPro" id="IPR036388">
    <property type="entry name" value="WH-like_DNA-bd_sf"/>
</dbReference>
<dbReference type="Proteomes" id="UP000199045">
    <property type="component" value="Unassembled WGS sequence"/>
</dbReference>
<feature type="binding site" evidence="2">
    <location>
        <begin position="210"/>
        <end position="217"/>
    </location>
    <ligand>
        <name>ATP</name>
        <dbReference type="ChEBI" id="CHEBI:30616"/>
    </ligand>
</feature>
<dbReference type="InterPro" id="IPR040198">
    <property type="entry name" value="Fido_containing"/>
</dbReference>
<dbReference type="SUPFAM" id="SSF140931">
    <property type="entry name" value="Fic-like"/>
    <property type="match status" value="1"/>
</dbReference>
<evidence type="ECO:0000259" key="3">
    <source>
        <dbReference type="PROSITE" id="PS51459"/>
    </source>
</evidence>
<evidence type="ECO:0000256" key="1">
    <source>
        <dbReference type="PIRSR" id="PIRSR640198-1"/>
    </source>
</evidence>
<gene>
    <name evidence="4" type="ORF">SAMN04488121_11060</name>
</gene>
<dbReference type="Pfam" id="PF13776">
    <property type="entry name" value="DUF4172"/>
    <property type="match status" value="1"/>
</dbReference>
<dbReference type="PANTHER" id="PTHR13504">
    <property type="entry name" value="FIDO DOMAIN-CONTAINING PROTEIN DDB_G0283145"/>
    <property type="match status" value="1"/>
</dbReference>
<dbReference type="GO" id="GO:0005524">
    <property type="term" value="F:ATP binding"/>
    <property type="evidence" value="ECO:0007669"/>
    <property type="project" value="UniProtKB-KW"/>
</dbReference>
<evidence type="ECO:0000313" key="4">
    <source>
        <dbReference type="EMBL" id="SDH26620.1"/>
    </source>
</evidence>
<dbReference type="AlphaFoldDB" id="A0A1G8B1X4"/>
<feature type="active site" evidence="1">
    <location>
        <position position="206"/>
    </location>
</feature>
<dbReference type="PANTHER" id="PTHR13504:SF33">
    <property type="entry name" value="FIC FAMILY PROTEIN"/>
    <property type="match status" value="1"/>
</dbReference>